<feature type="non-terminal residue" evidence="1">
    <location>
        <position position="1"/>
    </location>
</feature>
<gene>
    <name evidence="1" type="ORF">LEA_02778</name>
</gene>
<dbReference type="InterPro" id="IPR036890">
    <property type="entry name" value="HATPase_C_sf"/>
</dbReference>
<accession>K1UGI1</accession>
<dbReference type="GO" id="GO:0016301">
    <property type="term" value="F:kinase activity"/>
    <property type="evidence" value="ECO:0007669"/>
    <property type="project" value="UniProtKB-KW"/>
</dbReference>
<evidence type="ECO:0000313" key="1">
    <source>
        <dbReference type="EMBL" id="EKC79119.1"/>
    </source>
</evidence>
<sequence length="30" mass="3308">REIVTRQGGYIKVVSEPGKGSEFSIMLPTK</sequence>
<comment type="caution">
    <text evidence="1">The sequence shown here is derived from an EMBL/GenBank/DDBJ whole genome shotgun (WGS) entry which is preliminary data.</text>
</comment>
<organism evidence="1">
    <name type="scientific">human gut metagenome</name>
    <dbReference type="NCBI Taxonomy" id="408170"/>
    <lineage>
        <taxon>unclassified sequences</taxon>
        <taxon>metagenomes</taxon>
        <taxon>organismal metagenomes</taxon>
    </lineage>
</organism>
<proteinExistence type="predicted"/>
<keyword evidence="1" id="KW-0418">Kinase</keyword>
<keyword evidence="1" id="KW-0808">Transferase</keyword>
<dbReference type="EMBL" id="AJWY01001877">
    <property type="protein sequence ID" value="EKC79119.1"/>
    <property type="molecule type" value="Genomic_DNA"/>
</dbReference>
<name>K1UGI1_9ZZZZ</name>
<dbReference type="Gene3D" id="3.30.565.10">
    <property type="entry name" value="Histidine kinase-like ATPase, C-terminal domain"/>
    <property type="match status" value="1"/>
</dbReference>
<protein>
    <submittedName>
        <fullName evidence="1">Histidine kinase-, DNA gyrase B-, and HSP90-like ATPase</fullName>
    </submittedName>
</protein>
<reference evidence="1" key="1">
    <citation type="journal article" date="2013" name="Environ. Microbiol.">
        <title>Microbiota from the distal guts of lean and obese adolescents exhibit partial functional redundancy besides clear differences in community structure.</title>
        <authorList>
            <person name="Ferrer M."/>
            <person name="Ruiz A."/>
            <person name="Lanza F."/>
            <person name="Haange S.B."/>
            <person name="Oberbach A."/>
            <person name="Till H."/>
            <person name="Bargiela R."/>
            <person name="Campoy C."/>
            <person name="Segura M.T."/>
            <person name="Richter M."/>
            <person name="von Bergen M."/>
            <person name="Seifert J."/>
            <person name="Suarez A."/>
        </authorList>
    </citation>
    <scope>NUCLEOTIDE SEQUENCE</scope>
</reference>
<dbReference type="AlphaFoldDB" id="K1UGI1"/>
<dbReference type="SUPFAM" id="SSF55874">
    <property type="entry name" value="ATPase domain of HSP90 chaperone/DNA topoisomerase II/histidine kinase"/>
    <property type="match status" value="1"/>
</dbReference>